<accession>A0A158P765</accession>
<dbReference type="GO" id="GO:0030198">
    <property type="term" value="P:extracellular matrix organization"/>
    <property type="evidence" value="ECO:0007669"/>
    <property type="project" value="InterPro"/>
</dbReference>
<dbReference type="FunFam" id="2.20.100.10:FF:000005">
    <property type="entry name" value="ADAM metallopeptidase with thrombospondin type 1 motif 9"/>
    <property type="match status" value="8"/>
</dbReference>
<evidence type="ECO:0000256" key="14">
    <source>
        <dbReference type="PIRSR" id="PIRSR613273-3"/>
    </source>
</evidence>
<evidence type="ECO:0000256" key="5">
    <source>
        <dbReference type="ARBA" id="ARBA00022723"/>
    </source>
</evidence>
<keyword evidence="8" id="KW-0378">Hydrolase</keyword>
<keyword evidence="5" id="KW-0479">Metal-binding</keyword>
<dbReference type="PRINTS" id="PR01857">
    <property type="entry name" value="ADAMTSFAMILY"/>
</dbReference>
<dbReference type="InterPro" id="IPR045371">
    <property type="entry name" value="ADAMTS_CR_3"/>
</dbReference>
<keyword evidence="9" id="KW-0862">Zinc</keyword>
<dbReference type="WBParaSite" id="ACAC_0000202801-mRNA-1">
    <property type="protein sequence ID" value="ACAC_0000202801-mRNA-1"/>
    <property type="gene ID" value="ACAC_0000202801"/>
</dbReference>
<keyword evidence="4" id="KW-0645">Protease</keyword>
<feature type="disulfide bond" evidence="14">
    <location>
        <begin position="47"/>
        <end position="85"/>
    </location>
</feature>
<keyword evidence="2" id="KW-0964">Secreted</keyword>
<dbReference type="Gene3D" id="2.60.120.830">
    <property type="match status" value="1"/>
</dbReference>
<dbReference type="GO" id="GO:0016477">
    <property type="term" value="P:cell migration"/>
    <property type="evidence" value="ECO:0007669"/>
    <property type="project" value="UniProtKB-ARBA"/>
</dbReference>
<comment type="subcellular location">
    <subcellularLocation>
        <location evidence="1">Secreted</location>
        <location evidence="1">Extracellular space</location>
        <location evidence="1">Extracellular matrix</location>
        <location evidence="1">Basement membrane</location>
    </subcellularLocation>
</comment>
<dbReference type="PANTHER" id="PTHR13723">
    <property type="entry name" value="ADAMTS A DISINTEGRIN AND METALLOPROTEASE WITH THROMBOSPONDIN MOTIFS PROTEASE"/>
    <property type="match status" value="1"/>
</dbReference>
<dbReference type="PROSITE" id="PS51046">
    <property type="entry name" value="GON"/>
    <property type="match status" value="1"/>
</dbReference>
<feature type="disulfide bond" evidence="14">
    <location>
        <begin position="43"/>
        <end position="80"/>
    </location>
</feature>
<keyword evidence="16" id="KW-1185">Reference proteome</keyword>
<keyword evidence="13" id="KW-0325">Glycoprotein</keyword>
<evidence type="ECO:0000256" key="3">
    <source>
        <dbReference type="ARBA" id="ARBA00022530"/>
    </source>
</evidence>
<sequence>STPSLTNALSLSQCHRGECVSIGAEHRAKVDGGWGEWRMWEACSRTCGGGVQRALRDCDSPKPANGGKYCVGQRERYRSCNVADCPWDTPGFREVQCAEFNNKDVGIHGIPTRTTWVPKYTAVADNERCKLYCRAAGSAAFYLLREKVIDGTPCDRNGDDICVDGTCVKAGCDHRLYSTMTRDKCGICGGDGTTCRTVKGTYNERGSFGYNAVMKIPAGSANIDIRQHGYNNQKDDDNYLSLRAANGEFLLNGHYQVSVFRQQIPIQDVILEYSGSDNVVERINGTGPIRIDIYVHVLSVGNLLPPDISYEYMTAVEVRRYCIYSMNNYHWRTGDQWSTCDRICQGTQTQELLCVDLSNNRQVNERMCNARRPQTNTRMCNIECFTKWVTEDMTHCSAQCGSGEKRQRVYCVKVEGGRQVIIKDEDCDRSSRPLERVTCFMDCSGRKWSYNEWSTCSQSCGSTGVSRRSVSCVDDHNRVVPYQLCIGEAKEAIEKECNRFPCPRWVYGHWSECSRSCDGGVRMRHAQCLDAADKETHYTQCGPKHDREPCNEHICTGWSFNQWSTCSVTCGDGVQTRDADRLNLFLPTRCNHRERIVQKPCSRPACPSWKVGEWTQCSVSCQDGWSTRRVSCVDSRGEDIQPELCMASGQEQPSSHKQCNQGPCPFWRTKEWSGCSVTCGSGFRRRTAECIYREQIVDNSFCGEFSPPTTQQPCNLVPCTSWEVSAWGPCSVTCGNGTQTRRTHCTSGPMKEPVKDFLCDKTSRPRERRTCERDACETQVSDLIAQPADMPPIRWATGPWSECSATCGNGTQRRLVKCRDHARHLPDEYCRDLEKVEYQRPCRVKVCAYWRSGPWMQCPATCGAHVQQSRSVICTSRSPEESATETDCNVAERPPSMRSCKLSVCPKGEPPLGTWISGEWSKSNNTWQISPWSHISRNKSVLMTTFLACSVTCGGGVQRRHIWCEDAVSAKLQGDSECRDAKPEEQRDCELPPCPSPNMHSVTSNDNEWSMVNWSETDPLQCSAKCGRGVRRRAVACVDLATNATLASSRCDASSRPIDEHKCRVMHCPRWRGTPWSACSTTCGQGVRHREVFCQRGRRMRAPDSVCDAVRRPPSTANCYLTACPAYHWTTTIWSKCVDSCARGEQHRRVYCVNNAGKRAAPRMCEAAIAPLSKRQCDISNCPYEWVPGPWNTCSKTCGKGTQFRLVECRVKTLNSTKNIEPAVPKEKCGALPMPIESQECDLNACESEFQWQIGPWGACSQTCGQGVRRRKVRCYNRVGILVARNNCEQKSVRPRRTQTCFLRNCLPATCQEIRAQSAASQLVDGNYTVLLDGFPLIVYCHQMNETIPKSYINLNAETNFAEVYGKRLIYPHTCPFNGERNDSCQCSDDGDANAGLTHFHKVRVDLLNRKININDMAFSNTLYGSFVPYGTAGDCYSMKDCPQGRFSIDLRGTGLRIVDDLQWEDKGHRTTSRIDRSQNNAVIDGRCGGYCGKCAPDKYKGLVFSIDQKQLAADGS</sequence>
<dbReference type="InterPro" id="IPR013273">
    <property type="entry name" value="ADAMTS/ADAMTS-like"/>
</dbReference>
<dbReference type="InterPro" id="IPR000884">
    <property type="entry name" value="TSP1_rpt"/>
</dbReference>
<protein>
    <submittedName>
        <fullName evidence="17">GON domain-containing protein</fullName>
    </submittedName>
</protein>
<dbReference type="PANTHER" id="PTHR13723:SF278">
    <property type="entry name" value="ADAM METALLOPEPTIDASE WITH THROMBOSPONDIN TYPE 1 MOTIF A, ISOFORM B"/>
    <property type="match status" value="1"/>
</dbReference>
<evidence type="ECO:0000256" key="4">
    <source>
        <dbReference type="ARBA" id="ARBA00022670"/>
    </source>
</evidence>
<dbReference type="PROSITE" id="PS50092">
    <property type="entry name" value="TSP1"/>
    <property type="match status" value="12"/>
</dbReference>
<dbReference type="FunFam" id="2.60.120.830:FF:000001">
    <property type="entry name" value="A disintegrin and metalloproteinase with thrombospondin motifs 1"/>
    <property type="match status" value="1"/>
</dbReference>
<dbReference type="Pfam" id="PF05986">
    <property type="entry name" value="ADAMTS_spacer1"/>
    <property type="match status" value="1"/>
</dbReference>
<dbReference type="Pfam" id="PF00090">
    <property type="entry name" value="TSP_1"/>
    <property type="match status" value="2"/>
</dbReference>
<evidence type="ECO:0000256" key="8">
    <source>
        <dbReference type="ARBA" id="ARBA00022801"/>
    </source>
</evidence>
<dbReference type="SMART" id="SM00209">
    <property type="entry name" value="TSP1"/>
    <property type="match status" value="16"/>
</dbReference>
<evidence type="ECO:0000313" key="17">
    <source>
        <dbReference type="WBParaSite" id="ACAC_0000202801-mRNA-1"/>
    </source>
</evidence>
<dbReference type="GO" id="GO:0006508">
    <property type="term" value="P:proteolysis"/>
    <property type="evidence" value="ECO:0007669"/>
    <property type="project" value="UniProtKB-KW"/>
</dbReference>
<evidence type="ECO:0000256" key="13">
    <source>
        <dbReference type="ARBA" id="ARBA00023180"/>
    </source>
</evidence>
<evidence type="ECO:0000256" key="6">
    <source>
        <dbReference type="ARBA" id="ARBA00022729"/>
    </source>
</evidence>
<evidence type="ECO:0000256" key="1">
    <source>
        <dbReference type="ARBA" id="ARBA00004302"/>
    </source>
</evidence>
<keyword evidence="3" id="KW-0272">Extracellular matrix</keyword>
<evidence type="ECO:0000256" key="11">
    <source>
        <dbReference type="ARBA" id="ARBA00023049"/>
    </source>
</evidence>
<reference evidence="17" key="2">
    <citation type="submission" date="2016-04" db="UniProtKB">
        <authorList>
            <consortium name="WormBaseParasite"/>
        </authorList>
    </citation>
    <scope>IDENTIFICATION</scope>
</reference>
<dbReference type="GO" id="GO:0005604">
    <property type="term" value="C:basement membrane"/>
    <property type="evidence" value="ECO:0007669"/>
    <property type="project" value="UniProtKB-SubCell"/>
</dbReference>
<dbReference type="Gene3D" id="2.20.100.10">
    <property type="entry name" value="Thrombospondin type-1 (TSP1) repeat"/>
    <property type="match status" value="14"/>
</dbReference>
<keyword evidence="7" id="KW-0677">Repeat</keyword>
<dbReference type="InterPro" id="IPR012314">
    <property type="entry name" value="Pept_M12B_GON-ADAMTSs"/>
</dbReference>
<dbReference type="InterPro" id="IPR036383">
    <property type="entry name" value="TSP1_rpt_sf"/>
</dbReference>
<dbReference type="Proteomes" id="UP000035642">
    <property type="component" value="Unassembled WGS sequence"/>
</dbReference>
<keyword evidence="6" id="KW-0732">Signal</keyword>
<dbReference type="GO" id="GO:0009653">
    <property type="term" value="P:anatomical structure morphogenesis"/>
    <property type="evidence" value="ECO:0007669"/>
    <property type="project" value="UniProtKB-ARBA"/>
</dbReference>
<dbReference type="Pfam" id="PF19236">
    <property type="entry name" value="ADAMTS_CR_3"/>
    <property type="match status" value="1"/>
</dbReference>
<evidence type="ECO:0000313" key="16">
    <source>
        <dbReference type="Proteomes" id="UP000035642"/>
    </source>
</evidence>
<dbReference type="FunFam" id="2.20.100.10:FF:000006">
    <property type="entry name" value="A disintegrin and metalloproteinase with thrombospondin motifs 1"/>
    <property type="match status" value="1"/>
</dbReference>
<dbReference type="GO" id="GO:0004222">
    <property type="term" value="F:metalloendopeptidase activity"/>
    <property type="evidence" value="ECO:0007669"/>
    <property type="project" value="InterPro"/>
</dbReference>
<evidence type="ECO:0000256" key="10">
    <source>
        <dbReference type="ARBA" id="ARBA00022869"/>
    </source>
</evidence>
<keyword evidence="10" id="KW-0084">Basement membrane</keyword>
<dbReference type="Pfam" id="PF08685">
    <property type="entry name" value="GON"/>
    <property type="match status" value="1"/>
</dbReference>
<dbReference type="GO" id="GO:0008270">
    <property type="term" value="F:zinc ion binding"/>
    <property type="evidence" value="ECO:0007669"/>
    <property type="project" value="InterPro"/>
</dbReference>
<dbReference type="SUPFAM" id="SSF82895">
    <property type="entry name" value="TSP-1 type 1 repeat"/>
    <property type="match status" value="15"/>
</dbReference>
<dbReference type="InterPro" id="IPR010294">
    <property type="entry name" value="ADAMTS_spacer1"/>
</dbReference>
<keyword evidence="11" id="KW-0482">Metalloprotease</keyword>
<proteinExistence type="predicted"/>
<keyword evidence="12 14" id="KW-1015">Disulfide bond</keyword>
<dbReference type="InterPro" id="IPR050439">
    <property type="entry name" value="ADAMTS_ADAMTS-like"/>
</dbReference>
<organism evidence="16 17">
    <name type="scientific">Angiostrongylus cantonensis</name>
    <name type="common">Rat lungworm</name>
    <dbReference type="NCBI Taxonomy" id="6313"/>
    <lineage>
        <taxon>Eukaryota</taxon>
        <taxon>Metazoa</taxon>
        <taxon>Ecdysozoa</taxon>
        <taxon>Nematoda</taxon>
        <taxon>Chromadorea</taxon>
        <taxon>Rhabditida</taxon>
        <taxon>Rhabditina</taxon>
        <taxon>Rhabditomorpha</taxon>
        <taxon>Strongyloidea</taxon>
        <taxon>Metastrongylidae</taxon>
        <taxon>Angiostrongylus</taxon>
    </lineage>
</organism>
<dbReference type="STRING" id="6313.A0A158P765"/>
<feature type="domain" description="GON" evidence="15">
    <location>
        <begin position="1307"/>
        <end position="1508"/>
    </location>
</feature>
<evidence type="ECO:0000256" key="9">
    <source>
        <dbReference type="ARBA" id="ARBA00022833"/>
    </source>
</evidence>
<reference evidence="16" key="1">
    <citation type="submission" date="2012-09" db="EMBL/GenBank/DDBJ databases">
        <authorList>
            <person name="Martin A.A."/>
        </authorList>
    </citation>
    <scope>NUCLEOTIDE SEQUENCE</scope>
</reference>
<dbReference type="Pfam" id="PF19030">
    <property type="entry name" value="TSP1_ADAMTS"/>
    <property type="match status" value="14"/>
</dbReference>
<evidence type="ECO:0000256" key="12">
    <source>
        <dbReference type="ARBA" id="ARBA00023157"/>
    </source>
</evidence>
<evidence type="ECO:0000259" key="15">
    <source>
        <dbReference type="PROSITE" id="PS51046"/>
    </source>
</evidence>
<evidence type="ECO:0000256" key="7">
    <source>
        <dbReference type="ARBA" id="ARBA00022737"/>
    </source>
</evidence>
<evidence type="ECO:0000256" key="2">
    <source>
        <dbReference type="ARBA" id="ARBA00022525"/>
    </source>
</evidence>
<name>A0A158P765_ANGCA</name>
<feature type="disulfide bond" evidence="14">
    <location>
        <begin position="58"/>
        <end position="70"/>
    </location>
</feature>